<comment type="caution">
    <text evidence="1">The sequence shown here is derived from an EMBL/GenBank/DDBJ whole genome shotgun (WGS) entry which is preliminary data.</text>
</comment>
<name>A0A158DG30_9BURK</name>
<proteinExistence type="predicted"/>
<dbReference type="RefSeq" id="WP_061128260.1">
    <property type="nucleotide sequence ID" value="NZ_FCOF02000063.1"/>
</dbReference>
<protein>
    <submittedName>
        <fullName evidence="1">Uncharacterized protein</fullName>
    </submittedName>
</protein>
<dbReference type="EMBL" id="FCOF02000063">
    <property type="protein sequence ID" value="SAK93196.1"/>
    <property type="molecule type" value="Genomic_DNA"/>
</dbReference>
<accession>A0A158DG30</accession>
<gene>
    <name evidence="1" type="ORF">AWB75_06645</name>
</gene>
<organism evidence="1 2">
    <name type="scientific">Caballeronia catudaia</name>
    <dbReference type="NCBI Taxonomy" id="1777136"/>
    <lineage>
        <taxon>Bacteria</taxon>
        <taxon>Pseudomonadati</taxon>
        <taxon>Pseudomonadota</taxon>
        <taxon>Betaproteobacteria</taxon>
        <taxon>Burkholderiales</taxon>
        <taxon>Burkholderiaceae</taxon>
        <taxon>Caballeronia</taxon>
    </lineage>
</organism>
<evidence type="ECO:0000313" key="2">
    <source>
        <dbReference type="Proteomes" id="UP000054870"/>
    </source>
</evidence>
<evidence type="ECO:0000313" key="1">
    <source>
        <dbReference type="EMBL" id="SAK93196.1"/>
    </source>
</evidence>
<keyword evidence="2" id="KW-1185">Reference proteome</keyword>
<dbReference type="Proteomes" id="UP000054870">
    <property type="component" value="Unassembled WGS sequence"/>
</dbReference>
<dbReference type="OrthoDB" id="9009338at2"/>
<dbReference type="AlphaFoldDB" id="A0A158DG30"/>
<reference evidence="1" key="1">
    <citation type="submission" date="2016-01" db="EMBL/GenBank/DDBJ databases">
        <authorList>
            <person name="Peeters C."/>
        </authorList>
    </citation>
    <scope>NUCLEOTIDE SEQUENCE [LARGE SCALE GENOMIC DNA]</scope>
    <source>
        <strain evidence="1">LMG 29318</strain>
    </source>
</reference>
<sequence>MSIKDNNFTSSLDNAAAAVDNDVAETAAAFLVDCGLSDQDLTAGIWEMALEYAYKPHPRFWRDIDLVAVAGAITREFPNWRRAMETDGGPTAEEILHEVDHELFCLF</sequence>